<feature type="transmembrane region" description="Helical" evidence="2">
    <location>
        <begin position="144"/>
        <end position="161"/>
    </location>
</feature>
<proteinExistence type="predicted"/>
<keyword evidence="1" id="KW-0175">Coiled coil</keyword>
<keyword evidence="2" id="KW-0812">Transmembrane</keyword>
<evidence type="ECO:0000256" key="2">
    <source>
        <dbReference type="SAM" id="Phobius"/>
    </source>
</evidence>
<feature type="coiled-coil region" evidence="1">
    <location>
        <begin position="167"/>
        <end position="215"/>
    </location>
</feature>
<dbReference type="EMBL" id="WTPW01000772">
    <property type="protein sequence ID" value="KAF0481164.1"/>
    <property type="molecule type" value="Genomic_DNA"/>
</dbReference>
<keyword evidence="4" id="KW-1185">Reference proteome</keyword>
<dbReference type="AlphaFoldDB" id="A0A8H4AD48"/>
<comment type="caution">
    <text evidence="3">The sequence shown here is derived from an EMBL/GenBank/DDBJ whole genome shotgun (WGS) entry which is preliminary data.</text>
</comment>
<reference evidence="3 4" key="1">
    <citation type="journal article" date="2019" name="Environ. Microbiol.">
        <title>At the nexus of three kingdoms: the genome of the mycorrhizal fungus Gigaspora margarita provides insights into plant, endobacterial and fungal interactions.</title>
        <authorList>
            <person name="Venice F."/>
            <person name="Ghignone S."/>
            <person name="Salvioli di Fossalunga A."/>
            <person name="Amselem J."/>
            <person name="Novero M."/>
            <person name="Xianan X."/>
            <person name="Sedzielewska Toro K."/>
            <person name="Morin E."/>
            <person name="Lipzen A."/>
            <person name="Grigoriev I.V."/>
            <person name="Henrissat B."/>
            <person name="Martin F.M."/>
            <person name="Bonfante P."/>
        </authorList>
    </citation>
    <scope>NUCLEOTIDE SEQUENCE [LARGE SCALE GENOMIC DNA]</scope>
    <source>
        <strain evidence="3 4">BEG34</strain>
    </source>
</reference>
<evidence type="ECO:0000256" key="1">
    <source>
        <dbReference type="SAM" id="Coils"/>
    </source>
</evidence>
<evidence type="ECO:0000313" key="4">
    <source>
        <dbReference type="Proteomes" id="UP000439903"/>
    </source>
</evidence>
<sequence length="222" mass="26363">MNSISKHSKLLMKEIPVVTFLPSEYEIYCERFASMQNKNSGELFQKDLPLCRQNSFVHQTLKELYKNEQDQKILRAASDYCDKQRELKNRATTINNVYIKNEVECSSAPEKRELNKNESTEATDCPRNNLSETACPRNNLLRKISFFIMIFIIIGLFLYVIKNVKEIKELEIKNQKKQDKYDKLSFEFKKMIERLKTENDEYRKLKNIKEKIDRDDDSDSFC</sequence>
<keyword evidence="2" id="KW-1133">Transmembrane helix</keyword>
<accession>A0A8H4AD48</accession>
<organism evidence="3 4">
    <name type="scientific">Gigaspora margarita</name>
    <dbReference type="NCBI Taxonomy" id="4874"/>
    <lineage>
        <taxon>Eukaryota</taxon>
        <taxon>Fungi</taxon>
        <taxon>Fungi incertae sedis</taxon>
        <taxon>Mucoromycota</taxon>
        <taxon>Glomeromycotina</taxon>
        <taxon>Glomeromycetes</taxon>
        <taxon>Diversisporales</taxon>
        <taxon>Gigasporaceae</taxon>
        <taxon>Gigaspora</taxon>
    </lineage>
</organism>
<dbReference type="Proteomes" id="UP000439903">
    <property type="component" value="Unassembled WGS sequence"/>
</dbReference>
<protein>
    <submittedName>
        <fullName evidence="3">Uncharacterized protein</fullName>
    </submittedName>
</protein>
<name>A0A8H4AD48_GIGMA</name>
<evidence type="ECO:0000313" key="3">
    <source>
        <dbReference type="EMBL" id="KAF0481164.1"/>
    </source>
</evidence>
<dbReference type="OrthoDB" id="2397810at2759"/>
<keyword evidence="2" id="KW-0472">Membrane</keyword>
<gene>
    <name evidence="3" type="ORF">F8M41_023610</name>
</gene>